<dbReference type="InterPro" id="IPR009057">
    <property type="entry name" value="Homeodomain-like_sf"/>
</dbReference>
<keyword evidence="6" id="KW-1185">Reference proteome</keyword>
<dbReference type="SUPFAM" id="SSF51215">
    <property type="entry name" value="Regulatory protein AraC"/>
    <property type="match status" value="1"/>
</dbReference>
<dbReference type="PROSITE" id="PS00041">
    <property type="entry name" value="HTH_ARAC_FAMILY_1"/>
    <property type="match status" value="1"/>
</dbReference>
<proteinExistence type="predicted"/>
<dbReference type="InterPro" id="IPR018060">
    <property type="entry name" value="HTH_AraC"/>
</dbReference>
<sequence length="291" mass="33186">MPIREIALSDVSFPFRMVYQDTKDPASELPDHLHDRYEIVYVYNGLGTFFIDNTLLDMCRGDLFVIPGNTIHHAIPNAENPVTSTAVFFDAMLLQNPFFGDGFSILQNIEGNRSKNVYQFRLTKAEQGTAEAQLESIYKECLQPQTGYQQIIALTLQLMLIRFMRADRQKSQETSIALTSPAWFKDVLQHIENHLQHTITLGELANVAMISQSHLSRAFKRFVGLNLVDYITTKRMILAKELLINTDAKVATVCENCGFESLPHFHRTFKKYTGVTPATYRKLNGMSLGRW</sequence>
<evidence type="ECO:0000313" key="5">
    <source>
        <dbReference type="EMBL" id="MFD1677572.1"/>
    </source>
</evidence>
<dbReference type="InterPro" id="IPR020449">
    <property type="entry name" value="Tscrpt_reg_AraC-type_HTH"/>
</dbReference>
<accession>A0ABW4JRT9</accession>
<dbReference type="Gene3D" id="2.60.120.10">
    <property type="entry name" value="Jelly Rolls"/>
    <property type="match status" value="1"/>
</dbReference>
<dbReference type="Proteomes" id="UP001597079">
    <property type="component" value="Unassembled WGS sequence"/>
</dbReference>
<protein>
    <submittedName>
        <fullName evidence="5">Helix-turn-helix domain-containing protein</fullName>
    </submittedName>
</protein>
<comment type="caution">
    <text evidence="5">The sequence shown here is derived from an EMBL/GenBank/DDBJ whole genome shotgun (WGS) entry which is preliminary data.</text>
</comment>
<dbReference type="PRINTS" id="PR00032">
    <property type="entry name" value="HTHARAC"/>
</dbReference>
<evidence type="ECO:0000259" key="4">
    <source>
        <dbReference type="PROSITE" id="PS01124"/>
    </source>
</evidence>
<evidence type="ECO:0000256" key="1">
    <source>
        <dbReference type="ARBA" id="ARBA00023015"/>
    </source>
</evidence>
<dbReference type="InterPro" id="IPR003313">
    <property type="entry name" value="AraC-bd"/>
</dbReference>
<dbReference type="SMART" id="SM00342">
    <property type="entry name" value="HTH_ARAC"/>
    <property type="match status" value="1"/>
</dbReference>
<reference evidence="6" key="1">
    <citation type="journal article" date="2019" name="Int. J. Syst. Evol. Microbiol.">
        <title>The Global Catalogue of Microorganisms (GCM) 10K type strain sequencing project: providing services to taxonomists for standard genome sequencing and annotation.</title>
        <authorList>
            <consortium name="The Broad Institute Genomics Platform"/>
            <consortium name="The Broad Institute Genome Sequencing Center for Infectious Disease"/>
            <person name="Wu L."/>
            <person name="Ma J."/>
        </authorList>
    </citation>
    <scope>NUCLEOTIDE SEQUENCE [LARGE SCALE GENOMIC DNA]</scope>
    <source>
        <strain evidence="6">CGMCC 1.12286</strain>
    </source>
</reference>
<evidence type="ECO:0000256" key="3">
    <source>
        <dbReference type="ARBA" id="ARBA00023163"/>
    </source>
</evidence>
<dbReference type="PANTHER" id="PTHR43280">
    <property type="entry name" value="ARAC-FAMILY TRANSCRIPTIONAL REGULATOR"/>
    <property type="match status" value="1"/>
</dbReference>
<keyword evidence="1" id="KW-0805">Transcription regulation</keyword>
<dbReference type="EMBL" id="JBHUCX010000095">
    <property type="protein sequence ID" value="MFD1677572.1"/>
    <property type="molecule type" value="Genomic_DNA"/>
</dbReference>
<dbReference type="Pfam" id="PF02311">
    <property type="entry name" value="AraC_binding"/>
    <property type="match status" value="1"/>
</dbReference>
<evidence type="ECO:0000256" key="2">
    <source>
        <dbReference type="ARBA" id="ARBA00023125"/>
    </source>
</evidence>
<name>A0ABW4JRT9_9BACL</name>
<dbReference type="InterPro" id="IPR018062">
    <property type="entry name" value="HTH_AraC-typ_CS"/>
</dbReference>
<dbReference type="Gene3D" id="1.10.10.60">
    <property type="entry name" value="Homeodomain-like"/>
    <property type="match status" value="2"/>
</dbReference>
<organism evidence="5 6">
    <name type="scientific">Alicyclobacillus fodiniaquatilis</name>
    <dbReference type="NCBI Taxonomy" id="1661150"/>
    <lineage>
        <taxon>Bacteria</taxon>
        <taxon>Bacillati</taxon>
        <taxon>Bacillota</taxon>
        <taxon>Bacilli</taxon>
        <taxon>Bacillales</taxon>
        <taxon>Alicyclobacillaceae</taxon>
        <taxon>Alicyclobacillus</taxon>
    </lineage>
</organism>
<dbReference type="InterPro" id="IPR037923">
    <property type="entry name" value="HTH-like"/>
</dbReference>
<keyword evidence="3" id="KW-0804">Transcription</keyword>
<dbReference type="RefSeq" id="WP_377945486.1">
    <property type="nucleotide sequence ID" value="NZ_JBHUCX010000095.1"/>
</dbReference>
<feature type="domain" description="HTH araC/xylS-type" evidence="4">
    <location>
        <begin position="185"/>
        <end position="283"/>
    </location>
</feature>
<keyword evidence="2" id="KW-0238">DNA-binding</keyword>
<evidence type="ECO:0000313" key="6">
    <source>
        <dbReference type="Proteomes" id="UP001597079"/>
    </source>
</evidence>
<gene>
    <name evidence="5" type="ORF">ACFSB2_23195</name>
</gene>
<dbReference type="SUPFAM" id="SSF46689">
    <property type="entry name" value="Homeodomain-like"/>
    <property type="match status" value="2"/>
</dbReference>
<dbReference type="Pfam" id="PF12833">
    <property type="entry name" value="HTH_18"/>
    <property type="match status" value="1"/>
</dbReference>
<dbReference type="PROSITE" id="PS01124">
    <property type="entry name" value="HTH_ARAC_FAMILY_2"/>
    <property type="match status" value="1"/>
</dbReference>
<dbReference type="InterPro" id="IPR014710">
    <property type="entry name" value="RmlC-like_jellyroll"/>
</dbReference>
<dbReference type="PANTHER" id="PTHR43280:SF28">
    <property type="entry name" value="HTH-TYPE TRANSCRIPTIONAL ACTIVATOR RHAS"/>
    <property type="match status" value="1"/>
</dbReference>